<dbReference type="GeneID" id="91085997"/>
<dbReference type="GO" id="GO:0005634">
    <property type="term" value="C:nucleus"/>
    <property type="evidence" value="ECO:0007669"/>
    <property type="project" value="UniProtKB-SubCell"/>
</dbReference>
<dbReference type="SUPFAM" id="SSF46785">
    <property type="entry name" value="Winged helix' DNA-binding domain"/>
    <property type="match status" value="1"/>
</dbReference>
<evidence type="ECO:0000256" key="2">
    <source>
        <dbReference type="ARBA" id="ARBA00006403"/>
    </source>
</evidence>
<reference evidence="8" key="2">
    <citation type="journal article" date="2022" name="Elife">
        <title>Obligate sexual reproduction of a homothallic fungus closely related to the Cryptococcus pathogenic species complex.</title>
        <authorList>
            <person name="Passer A.R."/>
            <person name="Clancey S.A."/>
            <person name="Shea T."/>
            <person name="David-Palma M."/>
            <person name="Averette A.F."/>
            <person name="Boekhout T."/>
            <person name="Porcel B.M."/>
            <person name="Nowrousian M."/>
            <person name="Cuomo C.A."/>
            <person name="Sun S."/>
            <person name="Heitman J."/>
            <person name="Coelho M.A."/>
        </authorList>
    </citation>
    <scope>NUCLEOTIDE SEQUENCE</scope>
    <source>
        <strain evidence="8">CBS 7841</strain>
    </source>
</reference>
<comment type="subcellular location">
    <subcellularLocation>
        <location evidence="1">Nucleus</location>
    </subcellularLocation>
</comment>
<dbReference type="Pfam" id="PF00447">
    <property type="entry name" value="HSF_DNA-bind"/>
    <property type="match status" value="1"/>
</dbReference>
<feature type="domain" description="HSF-type DNA-binding" evidence="7">
    <location>
        <begin position="181"/>
        <end position="299"/>
    </location>
</feature>
<evidence type="ECO:0000313" key="8">
    <source>
        <dbReference type="EMBL" id="WVN86616.1"/>
    </source>
</evidence>
<dbReference type="Proteomes" id="UP000094043">
    <property type="component" value="Chromosome 2"/>
</dbReference>
<dbReference type="GO" id="GO:0003700">
    <property type="term" value="F:DNA-binding transcription factor activity"/>
    <property type="evidence" value="ECO:0007669"/>
    <property type="project" value="InterPro"/>
</dbReference>
<dbReference type="InterPro" id="IPR000232">
    <property type="entry name" value="HSF_DNA-bd"/>
</dbReference>
<proteinExistence type="inferred from homology"/>
<dbReference type="AlphaFoldDB" id="A0AAJ8JQL2"/>
<dbReference type="RefSeq" id="XP_066067316.1">
    <property type="nucleotide sequence ID" value="XM_066211219.1"/>
</dbReference>
<evidence type="ECO:0000256" key="1">
    <source>
        <dbReference type="ARBA" id="ARBA00004123"/>
    </source>
</evidence>
<name>A0AAJ8JQL2_9TREE</name>
<accession>A0AAJ8JQL2</accession>
<dbReference type="Gene3D" id="1.10.10.10">
    <property type="entry name" value="Winged helix-like DNA-binding domain superfamily/Winged helix DNA-binding domain"/>
    <property type="match status" value="1"/>
</dbReference>
<feature type="region of interest" description="Disordered" evidence="6">
    <location>
        <begin position="1"/>
        <end position="99"/>
    </location>
</feature>
<dbReference type="KEGG" id="cdep:91085997"/>
<feature type="compositionally biased region" description="Polar residues" evidence="6">
    <location>
        <begin position="649"/>
        <end position="667"/>
    </location>
</feature>
<keyword evidence="4" id="KW-0539">Nucleus</keyword>
<evidence type="ECO:0000256" key="3">
    <source>
        <dbReference type="ARBA" id="ARBA00023125"/>
    </source>
</evidence>
<dbReference type="PANTHER" id="PTHR10015">
    <property type="entry name" value="HEAT SHOCK TRANSCRIPTION FACTOR"/>
    <property type="match status" value="1"/>
</dbReference>
<reference evidence="8" key="1">
    <citation type="submission" date="2016-06" db="EMBL/GenBank/DDBJ databases">
        <authorList>
            <person name="Cuomo C."/>
            <person name="Litvintseva A."/>
            <person name="Heitman J."/>
            <person name="Chen Y."/>
            <person name="Sun S."/>
            <person name="Springer D."/>
            <person name="Dromer F."/>
            <person name="Young S."/>
            <person name="Zeng Q."/>
            <person name="Chapman S."/>
            <person name="Gujja S."/>
            <person name="Saif S."/>
            <person name="Birren B."/>
        </authorList>
    </citation>
    <scope>NUCLEOTIDE SEQUENCE</scope>
    <source>
        <strain evidence="8">CBS 7841</strain>
    </source>
</reference>
<gene>
    <name evidence="8" type="ORF">L203_101784</name>
</gene>
<evidence type="ECO:0000256" key="5">
    <source>
        <dbReference type="RuleBase" id="RU004020"/>
    </source>
</evidence>
<comment type="similarity">
    <text evidence="2 5">Belongs to the HSF family.</text>
</comment>
<dbReference type="InterPro" id="IPR036388">
    <property type="entry name" value="WH-like_DNA-bd_sf"/>
</dbReference>
<organism evidence="8 9">
    <name type="scientific">Cryptococcus depauperatus CBS 7841</name>
    <dbReference type="NCBI Taxonomy" id="1295531"/>
    <lineage>
        <taxon>Eukaryota</taxon>
        <taxon>Fungi</taxon>
        <taxon>Dikarya</taxon>
        <taxon>Basidiomycota</taxon>
        <taxon>Agaricomycotina</taxon>
        <taxon>Tremellomycetes</taxon>
        <taxon>Tremellales</taxon>
        <taxon>Cryptococcaceae</taxon>
        <taxon>Cryptococcus</taxon>
    </lineage>
</organism>
<feature type="compositionally biased region" description="Polar residues" evidence="6">
    <location>
        <begin position="605"/>
        <end position="626"/>
    </location>
</feature>
<dbReference type="SMART" id="SM00415">
    <property type="entry name" value="HSF"/>
    <property type="match status" value="1"/>
</dbReference>
<evidence type="ECO:0000256" key="4">
    <source>
        <dbReference type="ARBA" id="ARBA00023242"/>
    </source>
</evidence>
<evidence type="ECO:0000256" key="6">
    <source>
        <dbReference type="SAM" id="MobiDB-lite"/>
    </source>
</evidence>
<sequence>MNSSYLAPPPPREAEIAPFQPSSYPPPSPSPFHRSGSAHIAHRPHGSAPWGNTWEGKAPVSQSRGYVSPDPSPRDEDVFSAHPPSGSLNAEHQPRRPVSVPVPSVYSHLVPHVHPNHIQEDVGRKMGGNGHLHGFSFAMAGEVEMDPYYNAVMPPPGHRSVQQNIQGKGQQKKKVKKAEGKQATFLTKLYSLLSQPEYSHIIRWDESGESIVIENPEELSDKILPVVYRQSRFASFSRQLNVGRLVEAIADEMQIYGFNRKLSLRNVEKGICDPDASTWSHPFLRRDSTKDEILSFKRRVPPRPTQAQKRRMSMGVVYHPMSGGEGEASPTSSERSLEWHSPPNPYQSHLLPDVDEESTFCLPRGDYFASGQPGASMMYTGPHGRGQEGDAMSPTSIRFDYNTPPDRGRLSINIPRAQPSLPPPLPRQPPPFVLASHSPSSIVPQSAPANAGSFPIPIRVTQEHIRTRSAQVEPPSAMIFSPIGEVRGQVPGPAYSGSIGLGLGIGPHRSGNENEQIESIASFDTSDSTWARRGFIDLTNPMSFDTTHNLATSPHSLPVDLGFMNPPQGMGMVDQNIPSALSEDSPNTISPGVYQAGFSMPNIPISQRHISSPNSYSISKPEQTLLSGPPVAGNRNATKSPPMAARPSAITQTKQSRRASISNSPYSAKQRPGLPESASWTGNTVNSFGGSLRMIGGLRRDSVGGSVLEESPVEKEL</sequence>
<evidence type="ECO:0000313" key="9">
    <source>
        <dbReference type="Proteomes" id="UP000094043"/>
    </source>
</evidence>
<reference evidence="8" key="3">
    <citation type="submission" date="2024-01" db="EMBL/GenBank/DDBJ databases">
        <authorList>
            <person name="Coelho M.A."/>
            <person name="David-Palma M."/>
            <person name="Shea T."/>
            <person name="Sun S."/>
            <person name="Cuomo C.A."/>
            <person name="Heitman J."/>
        </authorList>
    </citation>
    <scope>NUCLEOTIDE SEQUENCE</scope>
    <source>
        <strain evidence="8">CBS 7841</strain>
    </source>
</reference>
<dbReference type="InterPro" id="IPR036390">
    <property type="entry name" value="WH_DNA-bd_sf"/>
</dbReference>
<protein>
    <recommendedName>
        <fullName evidence="7">HSF-type DNA-binding domain-containing protein</fullName>
    </recommendedName>
</protein>
<dbReference type="GO" id="GO:0043565">
    <property type="term" value="F:sequence-specific DNA binding"/>
    <property type="evidence" value="ECO:0007669"/>
    <property type="project" value="InterPro"/>
</dbReference>
<dbReference type="EMBL" id="CP143785">
    <property type="protein sequence ID" value="WVN86616.1"/>
    <property type="molecule type" value="Genomic_DNA"/>
</dbReference>
<dbReference type="PANTHER" id="PTHR10015:SF427">
    <property type="entry name" value="HEAT SHOCK FACTOR PROTEIN"/>
    <property type="match status" value="1"/>
</dbReference>
<feature type="region of interest" description="Disordered" evidence="6">
    <location>
        <begin position="320"/>
        <end position="341"/>
    </location>
</feature>
<feature type="region of interest" description="Disordered" evidence="6">
    <location>
        <begin position="697"/>
        <end position="717"/>
    </location>
</feature>
<keyword evidence="3" id="KW-0238">DNA-binding</keyword>
<keyword evidence="9" id="KW-1185">Reference proteome</keyword>
<evidence type="ECO:0000259" key="7">
    <source>
        <dbReference type="SMART" id="SM00415"/>
    </source>
</evidence>
<feature type="region of interest" description="Disordered" evidence="6">
    <location>
        <begin position="605"/>
        <end position="683"/>
    </location>
</feature>